<name>B7Q1T5_IXOSC</name>
<protein>
    <recommendedName>
        <fullName evidence="1">TTI1 C-terminal TPR domain-containing protein</fullName>
    </recommendedName>
</protein>
<dbReference type="InterPro" id="IPR057567">
    <property type="entry name" value="TPR_TTI1_C"/>
</dbReference>
<evidence type="ECO:0000313" key="2">
    <source>
        <dbReference type="EMBL" id="EEC12807.1"/>
    </source>
</evidence>
<dbReference type="VEuPathDB" id="VectorBase:ISCW020371"/>
<sequence length="184" mass="20664">MVHLLWKPLVNRFQGDNCTLSIKAFETLTSLVDASGDFIRQRTLKEVWPKLAAFLVSQHSVSRNKGKAYEITAAFKYQLVLLRGLGPLSRKLKIDEKDIALLASVVVPYMDLSQPKELQSAAVGCTEELARCSPDSVWFFLMKTYCSCQHSWSPSSLLRPVPFSQVLNLSNKNVSHVLNYLTSS</sequence>
<organism>
    <name type="scientific">Ixodes scapularis</name>
    <name type="common">Black-legged tick</name>
    <name type="synonym">Deer tick</name>
    <dbReference type="NCBI Taxonomy" id="6945"/>
    <lineage>
        <taxon>Eukaryota</taxon>
        <taxon>Metazoa</taxon>
        <taxon>Ecdysozoa</taxon>
        <taxon>Arthropoda</taxon>
        <taxon>Chelicerata</taxon>
        <taxon>Arachnida</taxon>
        <taxon>Acari</taxon>
        <taxon>Parasitiformes</taxon>
        <taxon>Ixodida</taxon>
        <taxon>Ixodoidea</taxon>
        <taxon>Ixodidae</taxon>
        <taxon>Ixodinae</taxon>
        <taxon>Ixodes</taxon>
    </lineage>
</organism>
<dbReference type="VEuPathDB" id="VectorBase:ISCI020371"/>
<dbReference type="EMBL" id="ABJB010392990">
    <property type="status" value="NOT_ANNOTATED_CDS"/>
    <property type="molecule type" value="Genomic_DNA"/>
</dbReference>
<dbReference type="InParanoid" id="B7Q1T5"/>
<evidence type="ECO:0000313" key="3">
    <source>
        <dbReference type="EnsemblMetazoa" id="ISCW020371-PA"/>
    </source>
</evidence>
<dbReference type="PANTHER" id="PTHR18460:SF3">
    <property type="entry name" value="TELO2-INTERACTING PROTEIN 1 HOMOLOG"/>
    <property type="match status" value="1"/>
</dbReference>
<reference evidence="3" key="2">
    <citation type="submission" date="2020-05" db="UniProtKB">
        <authorList>
            <consortium name="EnsemblMetazoa"/>
        </authorList>
    </citation>
    <scope>IDENTIFICATION</scope>
    <source>
        <strain evidence="3">wikel</strain>
    </source>
</reference>
<dbReference type="PANTHER" id="PTHR18460">
    <property type="entry name" value="TEL2 INTERACTING PROTEIN 1 TTI1 FAMILY MEMBER"/>
    <property type="match status" value="1"/>
</dbReference>
<feature type="domain" description="TTI1 C-terminal TPR" evidence="1">
    <location>
        <begin position="1"/>
        <end position="138"/>
    </location>
</feature>
<dbReference type="PaxDb" id="6945-B7Q1T5"/>
<accession>B7Q1T5</accession>
<gene>
    <name evidence="2" type="ORF">IscW_ISCW020371</name>
</gene>
<keyword evidence="4" id="KW-1185">Reference proteome</keyword>
<dbReference type="HOGENOM" id="CLU_1469807_0_0_1"/>
<dbReference type="EMBL" id="ABJB011094675">
    <property type="status" value="NOT_ANNOTATED_CDS"/>
    <property type="molecule type" value="Genomic_DNA"/>
</dbReference>
<dbReference type="Pfam" id="PF24181">
    <property type="entry name" value="TPR_TTI1_C"/>
    <property type="match status" value="1"/>
</dbReference>
<evidence type="ECO:0000313" key="4">
    <source>
        <dbReference type="Proteomes" id="UP000001555"/>
    </source>
</evidence>
<dbReference type="Proteomes" id="UP000001555">
    <property type="component" value="Unassembled WGS sequence"/>
</dbReference>
<proteinExistence type="predicted"/>
<dbReference type="EnsemblMetazoa" id="ISCW020371-RA">
    <property type="protein sequence ID" value="ISCW020371-PA"/>
    <property type="gene ID" value="ISCW020371"/>
</dbReference>
<dbReference type="InterPro" id="IPR052587">
    <property type="entry name" value="TELO2-interacting_protein_1"/>
</dbReference>
<reference evidence="2 4" key="1">
    <citation type="submission" date="2008-03" db="EMBL/GenBank/DDBJ databases">
        <title>Annotation of Ixodes scapularis.</title>
        <authorList>
            <consortium name="Ixodes scapularis Genome Project Consortium"/>
            <person name="Caler E."/>
            <person name="Hannick L.I."/>
            <person name="Bidwell S."/>
            <person name="Joardar V."/>
            <person name="Thiagarajan M."/>
            <person name="Amedeo P."/>
            <person name="Galinsky K.J."/>
            <person name="Schobel S."/>
            <person name="Inman J."/>
            <person name="Hostetler J."/>
            <person name="Miller J."/>
            <person name="Hammond M."/>
            <person name="Megy K."/>
            <person name="Lawson D."/>
            <person name="Kodira C."/>
            <person name="Sutton G."/>
            <person name="Meyer J."/>
            <person name="Hill C.A."/>
            <person name="Birren B."/>
            <person name="Nene V."/>
            <person name="Collins F."/>
            <person name="Alarcon-Chaidez F."/>
            <person name="Wikel S."/>
            <person name="Strausberg R."/>
        </authorList>
    </citation>
    <scope>NUCLEOTIDE SEQUENCE [LARGE SCALE GENOMIC DNA]</scope>
    <source>
        <strain evidence="4">Wikel</strain>
        <strain evidence="2">Wikel colony</strain>
    </source>
</reference>
<dbReference type="VEuPathDB" id="VectorBase:ISCP_002773"/>
<dbReference type="STRING" id="6945.B7Q1T5"/>
<evidence type="ECO:0000259" key="1">
    <source>
        <dbReference type="Pfam" id="PF24181"/>
    </source>
</evidence>
<dbReference type="AlphaFoldDB" id="B7Q1T5"/>
<dbReference type="OrthoDB" id="49511at2759"/>
<dbReference type="EMBL" id="DS839318">
    <property type="protein sequence ID" value="EEC12807.1"/>
    <property type="molecule type" value="Genomic_DNA"/>
</dbReference>